<comment type="caution">
    <text evidence="2">The sequence shown here is derived from an EMBL/GenBank/DDBJ whole genome shotgun (WGS) entry which is preliminary data.</text>
</comment>
<sequence>MRMERQAEVLDKAAAIVQSEVPPASLVGRQDDVEDQSGDRDTMGDSCLLTKKLVSVIVSPPLRRASMKDNVTIRSRSVSRSLSFANDEEVDEEEQVIGALADMQTDETQDVAMLDQEVYDDAEDDLLGEEFMELSAEESKGAEAGAKGKTGSKRQSGRSATSSSSLVDRWCGSCLREQEIYYHDTVVSKERQQQYLRRHRNLNRIEERIAPFEAEPFPYSTMIRAMEFSS</sequence>
<dbReference type="Proteomes" id="UP001642260">
    <property type="component" value="Unassembled WGS sequence"/>
</dbReference>
<evidence type="ECO:0000313" key="3">
    <source>
        <dbReference type="Proteomes" id="UP001642260"/>
    </source>
</evidence>
<proteinExistence type="predicted"/>
<gene>
    <name evidence="2" type="ORF">ERUC_LOCUS25274</name>
</gene>
<evidence type="ECO:0000256" key="1">
    <source>
        <dbReference type="SAM" id="MobiDB-lite"/>
    </source>
</evidence>
<reference evidence="2 3" key="1">
    <citation type="submission" date="2022-03" db="EMBL/GenBank/DDBJ databases">
        <authorList>
            <person name="Macdonald S."/>
            <person name="Ahmed S."/>
            <person name="Newling K."/>
        </authorList>
    </citation>
    <scope>NUCLEOTIDE SEQUENCE [LARGE SCALE GENOMIC DNA]</scope>
</reference>
<dbReference type="EMBL" id="CAKOAT010264267">
    <property type="protein sequence ID" value="CAH8359518.1"/>
    <property type="molecule type" value="Genomic_DNA"/>
</dbReference>
<organism evidence="2 3">
    <name type="scientific">Eruca vesicaria subsp. sativa</name>
    <name type="common">Garden rocket</name>
    <name type="synonym">Eruca sativa</name>
    <dbReference type="NCBI Taxonomy" id="29727"/>
    <lineage>
        <taxon>Eukaryota</taxon>
        <taxon>Viridiplantae</taxon>
        <taxon>Streptophyta</taxon>
        <taxon>Embryophyta</taxon>
        <taxon>Tracheophyta</taxon>
        <taxon>Spermatophyta</taxon>
        <taxon>Magnoliopsida</taxon>
        <taxon>eudicotyledons</taxon>
        <taxon>Gunneridae</taxon>
        <taxon>Pentapetalae</taxon>
        <taxon>rosids</taxon>
        <taxon>malvids</taxon>
        <taxon>Brassicales</taxon>
        <taxon>Brassicaceae</taxon>
        <taxon>Brassiceae</taxon>
        <taxon>Eruca</taxon>
    </lineage>
</organism>
<protein>
    <submittedName>
        <fullName evidence="2">Uncharacterized protein</fullName>
    </submittedName>
</protein>
<feature type="region of interest" description="Disordered" evidence="1">
    <location>
        <begin position="20"/>
        <end position="44"/>
    </location>
</feature>
<name>A0ABC8KQ17_ERUVS</name>
<dbReference type="AlphaFoldDB" id="A0ABC8KQ17"/>
<keyword evidence="3" id="KW-1185">Reference proteome</keyword>
<accession>A0ABC8KQ17</accession>
<feature type="region of interest" description="Disordered" evidence="1">
    <location>
        <begin position="135"/>
        <end position="164"/>
    </location>
</feature>
<evidence type="ECO:0000313" key="2">
    <source>
        <dbReference type="EMBL" id="CAH8359518.1"/>
    </source>
</evidence>